<keyword evidence="2" id="KW-0805">Transcription regulation</keyword>
<dbReference type="KEGG" id="cfc:CFLV_00675"/>
<evidence type="ECO:0000256" key="1">
    <source>
        <dbReference type="ARBA" id="ARBA00022553"/>
    </source>
</evidence>
<dbReference type="PANTHER" id="PTHR43214:SF24">
    <property type="entry name" value="TRANSCRIPTIONAL REGULATORY PROTEIN NARL-RELATED"/>
    <property type="match status" value="1"/>
</dbReference>
<dbReference type="GO" id="GO:0006355">
    <property type="term" value="P:regulation of DNA-templated transcription"/>
    <property type="evidence" value="ECO:0007669"/>
    <property type="project" value="InterPro"/>
</dbReference>
<organism evidence="8 10">
    <name type="scientific">Corynebacterium flavescens</name>
    <dbReference type="NCBI Taxonomy" id="28028"/>
    <lineage>
        <taxon>Bacteria</taxon>
        <taxon>Bacillati</taxon>
        <taxon>Actinomycetota</taxon>
        <taxon>Actinomycetes</taxon>
        <taxon>Mycobacteriales</taxon>
        <taxon>Corynebacteriaceae</taxon>
        <taxon>Corynebacterium</taxon>
    </lineage>
</organism>
<evidence type="ECO:0000313" key="8">
    <source>
        <dbReference type="EMBL" id="APT85861.1"/>
    </source>
</evidence>
<evidence type="ECO:0000256" key="2">
    <source>
        <dbReference type="ARBA" id="ARBA00023015"/>
    </source>
</evidence>
<dbReference type="PROSITE" id="PS50043">
    <property type="entry name" value="HTH_LUXR_2"/>
    <property type="match status" value="1"/>
</dbReference>
<dbReference type="Gene3D" id="3.40.50.2300">
    <property type="match status" value="1"/>
</dbReference>
<dbReference type="InterPro" id="IPR039420">
    <property type="entry name" value="WalR-like"/>
</dbReference>
<dbReference type="InterPro" id="IPR011006">
    <property type="entry name" value="CheY-like_superfamily"/>
</dbReference>
<dbReference type="CDD" id="cd06170">
    <property type="entry name" value="LuxR_C_like"/>
    <property type="match status" value="1"/>
</dbReference>
<dbReference type="Pfam" id="PF00072">
    <property type="entry name" value="Response_reg"/>
    <property type="match status" value="1"/>
</dbReference>
<dbReference type="GO" id="GO:0000160">
    <property type="term" value="P:phosphorelay signal transduction system"/>
    <property type="evidence" value="ECO:0007669"/>
    <property type="project" value="InterPro"/>
</dbReference>
<dbReference type="OrthoDB" id="9808843at2"/>
<proteinExistence type="predicted"/>
<accession>A0A1L7CJ30</accession>
<dbReference type="PRINTS" id="PR00038">
    <property type="entry name" value="HTHLUXR"/>
</dbReference>
<dbReference type="CDD" id="cd17535">
    <property type="entry name" value="REC_NarL-like"/>
    <property type="match status" value="1"/>
</dbReference>
<evidence type="ECO:0000313" key="11">
    <source>
        <dbReference type="Proteomes" id="UP000315353"/>
    </source>
</evidence>
<reference evidence="8 10" key="1">
    <citation type="submission" date="2014-08" db="EMBL/GenBank/DDBJ databases">
        <title>Complete genome sequence of Corynebacterium flavescens OJ8(T)(=DSM 20296(T)), isolated from cheese.</title>
        <authorList>
            <person name="Ruckert C."/>
            <person name="Albersmeier A."/>
            <person name="Winkler A."/>
            <person name="Kalinowski J."/>
        </authorList>
    </citation>
    <scope>NUCLEOTIDE SEQUENCE [LARGE SCALE GENOMIC DNA]</scope>
    <source>
        <strain evidence="8 10">OJ8</strain>
    </source>
</reference>
<dbReference type="SMART" id="SM00421">
    <property type="entry name" value="HTH_LUXR"/>
    <property type="match status" value="1"/>
</dbReference>
<feature type="domain" description="HTH luxR-type" evidence="6">
    <location>
        <begin position="151"/>
        <end position="216"/>
    </location>
</feature>
<dbReference type="InterPro" id="IPR016032">
    <property type="entry name" value="Sig_transdc_resp-reg_C-effctor"/>
</dbReference>
<feature type="modified residue" description="4-aspartylphosphate" evidence="5">
    <location>
        <position position="54"/>
    </location>
</feature>
<evidence type="ECO:0000256" key="5">
    <source>
        <dbReference type="PROSITE-ProRule" id="PRU00169"/>
    </source>
</evidence>
<dbReference type="EMBL" id="BJNB01000010">
    <property type="protein sequence ID" value="GEB97453.1"/>
    <property type="molecule type" value="Genomic_DNA"/>
</dbReference>
<protein>
    <submittedName>
        <fullName evidence="8">Chemotaxis protein CheY</fullName>
    </submittedName>
    <submittedName>
        <fullName evidence="9">DNA-binding response regulator</fullName>
    </submittedName>
</protein>
<keyword evidence="4" id="KW-0804">Transcription</keyword>
<dbReference type="InterPro" id="IPR058245">
    <property type="entry name" value="NreC/VraR/RcsB-like_REC"/>
</dbReference>
<dbReference type="GeneID" id="82879236"/>
<dbReference type="GO" id="GO:0003677">
    <property type="term" value="F:DNA binding"/>
    <property type="evidence" value="ECO:0007669"/>
    <property type="project" value="UniProtKB-KW"/>
</dbReference>
<evidence type="ECO:0000313" key="10">
    <source>
        <dbReference type="Proteomes" id="UP000185479"/>
    </source>
</evidence>
<dbReference type="PROSITE" id="PS50110">
    <property type="entry name" value="RESPONSE_REGULATORY"/>
    <property type="match status" value="1"/>
</dbReference>
<dbReference type="Pfam" id="PF00196">
    <property type="entry name" value="GerE"/>
    <property type="match status" value="1"/>
</dbReference>
<dbReference type="SUPFAM" id="SSF52172">
    <property type="entry name" value="CheY-like"/>
    <property type="match status" value="1"/>
</dbReference>
<dbReference type="InterPro" id="IPR001789">
    <property type="entry name" value="Sig_transdc_resp-reg_receiver"/>
</dbReference>
<keyword evidence="1 5" id="KW-0597">Phosphoprotein</keyword>
<evidence type="ECO:0000256" key="3">
    <source>
        <dbReference type="ARBA" id="ARBA00023125"/>
    </source>
</evidence>
<dbReference type="Proteomes" id="UP000315353">
    <property type="component" value="Unassembled WGS sequence"/>
</dbReference>
<dbReference type="SUPFAM" id="SSF46894">
    <property type="entry name" value="C-terminal effector domain of the bipartite response regulators"/>
    <property type="match status" value="1"/>
</dbReference>
<dbReference type="EMBL" id="CP009246">
    <property type="protein sequence ID" value="APT85861.1"/>
    <property type="molecule type" value="Genomic_DNA"/>
</dbReference>
<dbReference type="InterPro" id="IPR000792">
    <property type="entry name" value="Tscrpt_reg_LuxR_C"/>
</dbReference>
<dbReference type="RefSeq" id="WP_075728863.1">
    <property type="nucleotide sequence ID" value="NZ_BJNB01000010.1"/>
</dbReference>
<evidence type="ECO:0000259" key="6">
    <source>
        <dbReference type="PROSITE" id="PS50043"/>
    </source>
</evidence>
<dbReference type="SMART" id="SM00448">
    <property type="entry name" value="REC"/>
    <property type="match status" value="1"/>
</dbReference>
<keyword evidence="3 9" id="KW-0238">DNA-binding</keyword>
<dbReference type="AlphaFoldDB" id="A0A1L7CJ30"/>
<dbReference type="PANTHER" id="PTHR43214">
    <property type="entry name" value="TWO-COMPONENT RESPONSE REGULATOR"/>
    <property type="match status" value="1"/>
</dbReference>
<reference evidence="9 11" key="2">
    <citation type="submission" date="2019-06" db="EMBL/GenBank/DDBJ databases">
        <title>Whole genome shotgun sequence of Corynebacterium flavescens NBRC 14136.</title>
        <authorList>
            <person name="Hosoyama A."/>
            <person name="Uohara A."/>
            <person name="Ohji S."/>
            <person name="Ichikawa N."/>
        </authorList>
    </citation>
    <scope>NUCLEOTIDE SEQUENCE [LARGE SCALE GENOMIC DNA]</scope>
    <source>
        <strain evidence="9 11">NBRC 14136</strain>
    </source>
</reference>
<sequence length="220" mass="23225">MIRVLIADDQTLLVSALSTILNSAEDIEVKTTASDGASAIASALESLIDVAVIDIRMPGMDGIAAAQAILARKPNIKVIMLTTFGDEEYVSAALQAGAHGFLLKDAEPEELIGAIRAVHAGESVLASAVTEPIISAYRASLSHKKSLSPEQEQGLALLTPREREVLLAIASGASNREIAQRLCIAETTVKTHISALLSKLHARDRVALVLITHRAGLLPQ</sequence>
<dbReference type="PROSITE" id="PS00622">
    <property type="entry name" value="HTH_LUXR_1"/>
    <property type="match status" value="1"/>
</dbReference>
<evidence type="ECO:0000313" key="9">
    <source>
        <dbReference type="EMBL" id="GEB97453.1"/>
    </source>
</evidence>
<dbReference type="Proteomes" id="UP000185479">
    <property type="component" value="Chromosome"/>
</dbReference>
<feature type="domain" description="Response regulatory" evidence="7">
    <location>
        <begin position="3"/>
        <end position="119"/>
    </location>
</feature>
<dbReference type="STRING" id="28028.CFLV_00675"/>
<evidence type="ECO:0000259" key="7">
    <source>
        <dbReference type="PROSITE" id="PS50110"/>
    </source>
</evidence>
<keyword evidence="10" id="KW-1185">Reference proteome</keyword>
<evidence type="ECO:0000256" key="4">
    <source>
        <dbReference type="ARBA" id="ARBA00023163"/>
    </source>
</evidence>
<gene>
    <name evidence="9" type="ORF">CFL01nite_09480</name>
    <name evidence="8" type="ORF">CFLV_00675</name>
</gene>
<name>A0A1L7CJ30_CORFL</name>